<dbReference type="RefSeq" id="WP_146834198.1">
    <property type="nucleotide sequence ID" value="NZ_CP042476.1"/>
</dbReference>
<gene>
    <name evidence="1" type="ORF">FK178_09725</name>
</gene>
<organism evidence="1 2">
    <name type="scientific">Antarcticibacterium arcticum</name>
    <dbReference type="NCBI Taxonomy" id="2585771"/>
    <lineage>
        <taxon>Bacteria</taxon>
        <taxon>Pseudomonadati</taxon>
        <taxon>Bacteroidota</taxon>
        <taxon>Flavobacteriia</taxon>
        <taxon>Flavobacteriales</taxon>
        <taxon>Flavobacteriaceae</taxon>
        <taxon>Antarcticibacterium</taxon>
    </lineage>
</organism>
<accession>A0A5B8YME8</accession>
<reference evidence="1 2" key="1">
    <citation type="submission" date="2019-08" db="EMBL/GenBank/DDBJ databases">
        <title>Antarcticibacterium arcticum sp. nov., a bacterium isolated from marine sediment of the Canadian Beaufort Sea.</title>
        <authorList>
            <person name="Lee Y.M."/>
            <person name="Baek K."/>
            <person name="Lee D.-H."/>
            <person name="Shin S.C."/>
            <person name="Jin Y.K."/>
            <person name="Park Y."/>
        </authorList>
    </citation>
    <scope>NUCLEOTIDE SEQUENCE [LARGE SCALE GENOMIC DNA]</scope>
    <source>
        <strain evidence="1 2">PAMC 28998</strain>
    </source>
</reference>
<protein>
    <submittedName>
        <fullName evidence="1">Uncharacterized protein</fullName>
    </submittedName>
</protein>
<evidence type="ECO:0000313" key="1">
    <source>
        <dbReference type="EMBL" id="QED37987.1"/>
    </source>
</evidence>
<evidence type="ECO:0000313" key="2">
    <source>
        <dbReference type="Proteomes" id="UP000321954"/>
    </source>
</evidence>
<name>A0A5B8YME8_9FLAO</name>
<dbReference type="KEGG" id="anp:FK178_09725"/>
<keyword evidence="2" id="KW-1185">Reference proteome</keyword>
<dbReference type="Proteomes" id="UP000321954">
    <property type="component" value="Chromosome"/>
</dbReference>
<proteinExistence type="predicted"/>
<dbReference type="EMBL" id="CP042476">
    <property type="protein sequence ID" value="QED37987.1"/>
    <property type="molecule type" value="Genomic_DNA"/>
</dbReference>
<dbReference type="AlphaFoldDB" id="A0A5B8YME8"/>
<sequence>MKTLFKNLGFDHFQENKEGSIFLANYCEAKLDGNVYYKEDPGFINKGVEKDLLNNDLLPSLSIFDPAKITEFNFTHVSLKTSCLYFI</sequence>